<dbReference type="PANTHER" id="PTHR43692">
    <property type="entry name" value="UDP-N-ACETYLMURAMOYLALANINE--D-GLUTAMATE LIGASE"/>
    <property type="match status" value="1"/>
</dbReference>
<dbReference type="Gene3D" id="3.40.50.720">
    <property type="entry name" value="NAD(P)-binding Rossmann-like Domain"/>
    <property type="match status" value="1"/>
</dbReference>
<evidence type="ECO:0000256" key="5">
    <source>
        <dbReference type="ARBA" id="ARBA00022741"/>
    </source>
</evidence>
<feature type="domain" description="Mur ligase central" evidence="8">
    <location>
        <begin position="106"/>
        <end position="273"/>
    </location>
</feature>
<dbReference type="Pfam" id="PF08245">
    <property type="entry name" value="Mur_ligase_M"/>
    <property type="match status" value="1"/>
</dbReference>
<accession>A0A0F9V572</accession>
<feature type="domain" description="Mur ligase C-terminal" evidence="7">
    <location>
        <begin position="295"/>
        <end position="402"/>
    </location>
</feature>
<evidence type="ECO:0000259" key="8">
    <source>
        <dbReference type="Pfam" id="PF08245"/>
    </source>
</evidence>
<keyword evidence="3" id="KW-0963">Cytoplasm</keyword>
<protein>
    <submittedName>
        <fullName evidence="9">Uncharacterized protein</fullName>
    </submittedName>
</protein>
<comment type="subcellular location">
    <subcellularLocation>
        <location evidence="1">Cytoplasm</location>
    </subcellularLocation>
</comment>
<evidence type="ECO:0000256" key="6">
    <source>
        <dbReference type="ARBA" id="ARBA00022840"/>
    </source>
</evidence>
<dbReference type="GO" id="GO:0008360">
    <property type="term" value="P:regulation of cell shape"/>
    <property type="evidence" value="ECO:0007669"/>
    <property type="project" value="InterPro"/>
</dbReference>
<dbReference type="SUPFAM" id="SSF53623">
    <property type="entry name" value="MurD-like peptide ligases, catalytic domain"/>
    <property type="match status" value="1"/>
</dbReference>
<dbReference type="Pfam" id="PF02875">
    <property type="entry name" value="Mur_ligase_C"/>
    <property type="match status" value="1"/>
</dbReference>
<dbReference type="HAMAP" id="MF_00639">
    <property type="entry name" value="MurD"/>
    <property type="match status" value="1"/>
</dbReference>
<keyword evidence="5" id="KW-0547">Nucleotide-binding</keyword>
<comment type="pathway">
    <text evidence="2">Cell wall biogenesis; peptidoglycan biosynthesis.</text>
</comment>
<dbReference type="PANTHER" id="PTHR43692:SF1">
    <property type="entry name" value="UDP-N-ACETYLMURAMOYLALANINE--D-GLUTAMATE LIGASE"/>
    <property type="match status" value="1"/>
</dbReference>
<gene>
    <name evidence="9" type="ORF">LCGC14_0525970</name>
</gene>
<dbReference type="GO" id="GO:0008764">
    <property type="term" value="F:UDP-N-acetylmuramoylalanine-D-glutamate ligase activity"/>
    <property type="evidence" value="ECO:0007669"/>
    <property type="project" value="UniProtKB-EC"/>
</dbReference>
<reference evidence="9" key="1">
    <citation type="journal article" date="2015" name="Nature">
        <title>Complex archaea that bridge the gap between prokaryotes and eukaryotes.</title>
        <authorList>
            <person name="Spang A."/>
            <person name="Saw J.H."/>
            <person name="Jorgensen S.L."/>
            <person name="Zaremba-Niedzwiedzka K."/>
            <person name="Martijn J."/>
            <person name="Lind A.E."/>
            <person name="van Eijk R."/>
            <person name="Schleper C."/>
            <person name="Guy L."/>
            <person name="Ettema T.J."/>
        </authorList>
    </citation>
    <scope>NUCLEOTIDE SEQUENCE</scope>
</reference>
<dbReference type="InterPro" id="IPR036565">
    <property type="entry name" value="Mur-like_cat_sf"/>
</dbReference>
<dbReference type="NCBIfam" id="TIGR01087">
    <property type="entry name" value="murD"/>
    <property type="match status" value="1"/>
</dbReference>
<dbReference type="Pfam" id="PF21799">
    <property type="entry name" value="MurD-like_N"/>
    <property type="match status" value="1"/>
</dbReference>
<evidence type="ECO:0000313" key="9">
    <source>
        <dbReference type="EMBL" id="KKN61038.1"/>
    </source>
</evidence>
<dbReference type="GO" id="GO:0009252">
    <property type="term" value="P:peptidoglycan biosynthetic process"/>
    <property type="evidence" value="ECO:0007669"/>
    <property type="project" value="UniProtKB-UniPathway"/>
</dbReference>
<keyword evidence="4" id="KW-0436">Ligase</keyword>
<name>A0A0F9V572_9ZZZZ</name>
<evidence type="ECO:0000259" key="7">
    <source>
        <dbReference type="Pfam" id="PF02875"/>
    </source>
</evidence>
<dbReference type="Gene3D" id="3.90.190.20">
    <property type="entry name" value="Mur ligase, C-terminal domain"/>
    <property type="match status" value="1"/>
</dbReference>
<dbReference type="GO" id="GO:0005524">
    <property type="term" value="F:ATP binding"/>
    <property type="evidence" value="ECO:0007669"/>
    <property type="project" value="UniProtKB-KW"/>
</dbReference>
<dbReference type="GO" id="GO:0051301">
    <property type="term" value="P:cell division"/>
    <property type="evidence" value="ECO:0007669"/>
    <property type="project" value="InterPro"/>
</dbReference>
<dbReference type="InterPro" id="IPR004101">
    <property type="entry name" value="Mur_ligase_C"/>
</dbReference>
<keyword evidence="6" id="KW-0067">ATP-binding</keyword>
<dbReference type="Gene3D" id="3.40.1190.10">
    <property type="entry name" value="Mur-like, catalytic domain"/>
    <property type="match status" value="1"/>
</dbReference>
<dbReference type="SUPFAM" id="SSF51984">
    <property type="entry name" value="MurCD N-terminal domain"/>
    <property type="match status" value="1"/>
</dbReference>
<evidence type="ECO:0000256" key="3">
    <source>
        <dbReference type="ARBA" id="ARBA00022490"/>
    </source>
</evidence>
<evidence type="ECO:0000256" key="4">
    <source>
        <dbReference type="ARBA" id="ARBA00022598"/>
    </source>
</evidence>
<comment type="caution">
    <text evidence="9">The sequence shown here is derived from an EMBL/GenBank/DDBJ whole genome shotgun (WGS) entry which is preliminary data.</text>
</comment>
<dbReference type="SUPFAM" id="SSF53244">
    <property type="entry name" value="MurD-like peptide ligases, peptide-binding domain"/>
    <property type="match status" value="1"/>
</dbReference>
<dbReference type="UniPathway" id="UPA00219"/>
<sequence length="429" mass="47485">MIDTGTEILVIGLGKSGLAVAETAIKKGATVWVYEDDKEKLEKALTSHDLKRFDEESSAEFDFVVTSPGIPFNHPLIKKASENKWPVLSEIEFAYNLLKPQFVIGVTGTNGKTTVVEMLDHIFKLSGQPYTVAGNIGKPLSSVEKVEGLLILELSSFQLHFTDRFRANIAAVLNITDDHNDWHCCFGQYLEDKLKIFGNQEGDDLALVNFDEQALKGVKEKENAIGFGADDAAVYRIDGNYLKAHDENIVALDEIRLRGRHNYLNALAAMACAKEAGLDWPVIKEGITSFEGLKHRLQHITEKNDVHFYNDSKSTNPDSTKKAIEAFKQPVILIMGGRNKGNEFSFLREYLGSRIKELIIYGEAAEEISRQAGDGQITETVEQALAKAFNNANAGDIILFSPGCSSFDLFLNYAQRGDAFIQAVNEING</sequence>
<organism evidence="9">
    <name type="scientific">marine sediment metagenome</name>
    <dbReference type="NCBI Taxonomy" id="412755"/>
    <lineage>
        <taxon>unclassified sequences</taxon>
        <taxon>metagenomes</taxon>
        <taxon>ecological metagenomes</taxon>
    </lineage>
</organism>
<dbReference type="GO" id="GO:0005737">
    <property type="term" value="C:cytoplasm"/>
    <property type="evidence" value="ECO:0007669"/>
    <property type="project" value="UniProtKB-SubCell"/>
</dbReference>
<dbReference type="InterPro" id="IPR013221">
    <property type="entry name" value="Mur_ligase_cen"/>
</dbReference>
<dbReference type="InterPro" id="IPR036615">
    <property type="entry name" value="Mur_ligase_C_dom_sf"/>
</dbReference>
<evidence type="ECO:0000256" key="2">
    <source>
        <dbReference type="ARBA" id="ARBA00004752"/>
    </source>
</evidence>
<proteinExistence type="inferred from homology"/>
<evidence type="ECO:0000256" key="1">
    <source>
        <dbReference type="ARBA" id="ARBA00004496"/>
    </source>
</evidence>
<dbReference type="InterPro" id="IPR005762">
    <property type="entry name" value="MurD"/>
</dbReference>
<dbReference type="EMBL" id="LAZR01000674">
    <property type="protein sequence ID" value="KKN61038.1"/>
    <property type="molecule type" value="Genomic_DNA"/>
</dbReference>
<dbReference type="AlphaFoldDB" id="A0A0F9V572"/>